<dbReference type="InterPro" id="IPR055348">
    <property type="entry name" value="DctQ"/>
</dbReference>
<dbReference type="InterPro" id="IPR007387">
    <property type="entry name" value="TRAP_DctQ"/>
</dbReference>
<name>A0A3B0SWE0_9ZZZZ</name>
<protein>
    <submittedName>
        <fullName evidence="10">TRAP-type transport system, small permease component, predicted N-acetylneuraminate transporter</fullName>
    </submittedName>
</protein>
<feature type="transmembrane region" description="Helical" evidence="8">
    <location>
        <begin position="22"/>
        <end position="40"/>
    </location>
</feature>
<sequence length="176" mass="20116">MPKAIVLYVKYVDYVAEKFGRLAMYSVLAMIVILVMNAFFRNILNIPLSWTVEMAQFILAGYYIVGGAYSMQMGDHVRMDLIYDRYSDRTKAKIDVGTSFFLVFYLCTLLFGSISSTMYAIEYGQRKFSQWNPSMIPIKVIMVFGIILMLLQAFSILFKDVATARGKPLDKEKAAQ</sequence>
<evidence type="ECO:0000256" key="2">
    <source>
        <dbReference type="ARBA" id="ARBA00022448"/>
    </source>
</evidence>
<evidence type="ECO:0000313" key="10">
    <source>
        <dbReference type="EMBL" id="VAV99095.1"/>
    </source>
</evidence>
<dbReference type="AlphaFoldDB" id="A0A3B0SWE0"/>
<evidence type="ECO:0000256" key="6">
    <source>
        <dbReference type="ARBA" id="ARBA00022989"/>
    </source>
</evidence>
<evidence type="ECO:0000256" key="8">
    <source>
        <dbReference type="SAM" id="Phobius"/>
    </source>
</evidence>
<evidence type="ECO:0000256" key="1">
    <source>
        <dbReference type="ARBA" id="ARBA00004429"/>
    </source>
</evidence>
<feature type="transmembrane region" description="Helical" evidence="8">
    <location>
        <begin position="52"/>
        <end position="71"/>
    </location>
</feature>
<proteinExistence type="predicted"/>
<comment type="subcellular location">
    <subcellularLocation>
        <location evidence="1">Cell inner membrane</location>
        <topology evidence="1">Multi-pass membrane protein</topology>
    </subcellularLocation>
</comment>
<evidence type="ECO:0000256" key="3">
    <source>
        <dbReference type="ARBA" id="ARBA00022475"/>
    </source>
</evidence>
<evidence type="ECO:0000259" key="9">
    <source>
        <dbReference type="Pfam" id="PF04290"/>
    </source>
</evidence>
<keyword evidence="6 8" id="KW-1133">Transmembrane helix</keyword>
<accession>A0A3B0SWE0</accession>
<feature type="domain" description="Tripartite ATP-independent periplasmic transporters DctQ component" evidence="9">
    <location>
        <begin position="30"/>
        <end position="161"/>
    </location>
</feature>
<keyword evidence="4" id="KW-0997">Cell inner membrane</keyword>
<dbReference type="EMBL" id="UOEC01000159">
    <property type="protein sequence ID" value="VAV99095.1"/>
    <property type="molecule type" value="Genomic_DNA"/>
</dbReference>
<dbReference type="PANTHER" id="PTHR35011:SF4">
    <property type="entry name" value="SLL1102 PROTEIN"/>
    <property type="match status" value="1"/>
</dbReference>
<gene>
    <name evidence="10" type="ORF">MNBD_ALPHA08-1068</name>
</gene>
<keyword evidence="5 8" id="KW-0812">Transmembrane</keyword>
<keyword evidence="2" id="KW-0813">Transport</keyword>
<feature type="transmembrane region" description="Helical" evidence="8">
    <location>
        <begin position="134"/>
        <end position="158"/>
    </location>
</feature>
<keyword evidence="3" id="KW-1003">Cell membrane</keyword>
<dbReference type="GO" id="GO:0005886">
    <property type="term" value="C:plasma membrane"/>
    <property type="evidence" value="ECO:0007669"/>
    <property type="project" value="UniProtKB-SubCell"/>
</dbReference>
<feature type="transmembrane region" description="Helical" evidence="8">
    <location>
        <begin position="92"/>
        <end position="114"/>
    </location>
</feature>
<evidence type="ECO:0000256" key="4">
    <source>
        <dbReference type="ARBA" id="ARBA00022519"/>
    </source>
</evidence>
<evidence type="ECO:0000256" key="5">
    <source>
        <dbReference type="ARBA" id="ARBA00022692"/>
    </source>
</evidence>
<evidence type="ECO:0000256" key="7">
    <source>
        <dbReference type="ARBA" id="ARBA00023136"/>
    </source>
</evidence>
<reference evidence="10" key="1">
    <citation type="submission" date="2018-06" db="EMBL/GenBank/DDBJ databases">
        <authorList>
            <person name="Zhirakovskaya E."/>
        </authorList>
    </citation>
    <scope>NUCLEOTIDE SEQUENCE</scope>
</reference>
<organism evidence="10">
    <name type="scientific">hydrothermal vent metagenome</name>
    <dbReference type="NCBI Taxonomy" id="652676"/>
    <lineage>
        <taxon>unclassified sequences</taxon>
        <taxon>metagenomes</taxon>
        <taxon>ecological metagenomes</taxon>
    </lineage>
</organism>
<dbReference type="PANTHER" id="PTHR35011">
    <property type="entry name" value="2,3-DIKETO-L-GULONATE TRAP TRANSPORTER SMALL PERMEASE PROTEIN YIAM"/>
    <property type="match status" value="1"/>
</dbReference>
<dbReference type="Pfam" id="PF04290">
    <property type="entry name" value="DctQ"/>
    <property type="match status" value="1"/>
</dbReference>
<keyword evidence="7 8" id="KW-0472">Membrane</keyword>